<sequence>MFYGRSRIYKVEKPVTEKDRTGFETTTYKDAGTAAIYIVEKGANAYRTNELHLTESQFVGYTRDEIEVGSRIDSKYIVDYVSRNKGNYHLSLSSIG</sequence>
<accession>A0A8S5LMH0</accession>
<dbReference type="EMBL" id="BK015879">
    <property type="protein sequence ID" value="DAD71269.1"/>
    <property type="molecule type" value="Genomic_DNA"/>
</dbReference>
<protein>
    <submittedName>
        <fullName evidence="1">Uncharacterized protein</fullName>
    </submittedName>
</protein>
<reference evidence="1" key="1">
    <citation type="journal article" date="2021" name="Proc. Natl. Acad. Sci. U.S.A.">
        <title>A Catalog of Tens of Thousands of Viruses from Human Metagenomes Reveals Hidden Associations with Chronic Diseases.</title>
        <authorList>
            <person name="Tisza M.J."/>
            <person name="Buck C.B."/>
        </authorList>
    </citation>
    <scope>NUCLEOTIDE SEQUENCE</scope>
    <source>
        <strain evidence="1">CtDuC3</strain>
    </source>
</reference>
<name>A0A8S5LMH0_9CAUD</name>
<proteinExistence type="predicted"/>
<organism evidence="1">
    <name type="scientific">Siphoviridae sp. ctDuC3</name>
    <dbReference type="NCBI Taxonomy" id="2827563"/>
    <lineage>
        <taxon>Viruses</taxon>
        <taxon>Duplodnaviria</taxon>
        <taxon>Heunggongvirae</taxon>
        <taxon>Uroviricota</taxon>
        <taxon>Caudoviricetes</taxon>
    </lineage>
</organism>
<evidence type="ECO:0000313" key="1">
    <source>
        <dbReference type="EMBL" id="DAD71269.1"/>
    </source>
</evidence>